<feature type="region of interest" description="Disordered" evidence="2">
    <location>
        <begin position="1"/>
        <end position="23"/>
    </location>
</feature>
<evidence type="ECO:0000256" key="1">
    <source>
        <dbReference type="SAM" id="Coils"/>
    </source>
</evidence>
<name>A0AAX4NYN1_9CHLO</name>
<gene>
    <name evidence="3" type="ORF">HKI87_01g05430</name>
</gene>
<feature type="coiled-coil region" evidence="1">
    <location>
        <begin position="290"/>
        <end position="400"/>
    </location>
</feature>
<sequence>MSGRQGTSRGREGETSTALRSSTLLPKLTNAALRHRSSFLEQTGPVPTLSPMLGATMPNLGGHPLERESRRISRQLSSATPKKLKRLTENNQLAMVKDLLKQSKKDIDQLLIQNWLDNELDGELEGDGAHRPASFTDPGERGQKREAAEKERDKVKRLVYSQLDLVRAGLSHETAQRAQRALYVYAVGFCDVLKELTSHCQQRESLVANLWSAFIVIAEKMMQTHFHSEFLSSLKAQHKALVKCDSLKQHMQALKTETGQREEEMSRYAADLEASNEQNRLLTGQVLSLKKALENERDQTNGILRRYTREAERVQELQQIVYRLEGENANLVNRERTIMKAARQSEYKHLEKEEEAASAYQKAERMQTENEGLHSEIQSLKLLTDTLESSNKELKSANLAQHLLFEEEAKARIKLQNDLVHYRDLYSNEQAKNVSLGNELSQVTILNHQSTCSLQDVEQAKGRLEERMKETAANLSNATVEVEQLTQELKNAREKSALLEVELEEATTSLTRVTTNSKLKDESIVKLETEHAHTIQELEEAKLQVIEDQKLINSTGVAMAVFFKHMNNQMKISHSLFESKKSLEKQYFSLNRDDERKSRKLMQLNQELLQKNSELDDLQKQRVELTNKIDGLCKKEEEIVLDTTRLKNELAEKSSELQRLNQDLSTQLTKNSTLEKKTTLLQSSNRDMNEELSSVKKHIQTLSTDLGKAEASRAQLQNNLSKSQHKLVTSETQLQANEQELARLTETCKEMEERMKELTDLQLSLEQERDTLYESEKVSSSKLAGLEEETSRIRKSLQESEEMRQKAEEFGDDVRKKAEDLQEKLDTTQSELAVMVEANEKTSLNLESKLHELSNKYDSMTSDRDGLSADLASEREANAKLVDDKETAEKMLRQAQAVRTFLQDEITALKNKSADLKKQVISESERARHYQQLIKKLQNGETLDGEEASLATQLEDMKKKLAAKDDEIIKESRLYEQKLQYERAKVKDMKLEVESAQGFVRILEQQIEELTSSDKDASPKKDDPMSPKTTQEIFVPSYQAPGQEVGNLYNLLLSPEPDSWTAISQLLLKTKGKNHAVSWLSQKEAVTFNKDMVRQLILHLYITWTTTAGRSWVDQNRANKEGSKWLDFQFLPNITSHTYDYMLSRFGIIALAESCLRALSSSVCKQAEKGDKRCYVFARLNCLDPTAYCNKDEEKRICMDAVVEGSRAQISLCKWLAVAMSQLWWNADSITVEEGSGRILVPHSRAKSIMTNQISACEESVQEMILDSFEKEVEIIKLPEIEEDFADIDDVLYCAVMAWDEQIQIQAQKVIDLYISRGLTQHLLSQNEFLVILKHSFRALFDQPMGKLSLPADVSISQLYRDSIKASKFSDHVTPEAFASLLCQFGWIRVNIPKDVEEKVCNLTIDNTKATYAFEELKLLQDVWDTMQTPLLDASKMGYITPEEVESFARLLLQKATSSPIWQLFRRIINRWWMMSLKS</sequence>
<dbReference type="Proteomes" id="UP001472866">
    <property type="component" value="Chromosome 01"/>
</dbReference>
<proteinExistence type="predicted"/>
<feature type="region of interest" description="Disordered" evidence="2">
    <location>
        <begin position="126"/>
        <end position="153"/>
    </location>
</feature>
<keyword evidence="1" id="KW-0175">Coiled coil</keyword>
<reference evidence="3 4" key="1">
    <citation type="submission" date="2024-03" db="EMBL/GenBank/DDBJ databases">
        <title>Complete genome sequence of the green alga Chloropicon roscoffensis RCC1871.</title>
        <authorList>
            <person name="Lemieux C."/>
            <person name="Pombert J.-F."/>
            <person name="Otis C."/>
            <person name="Turmel M."/>
        </authorList>
    </citation>
    <scope>NUCLEOTIDE SEQUENCE [LARGE SCALE GENOMIC DNA]</scope>
    <source>
        <strain evidence="3 4">RCC1871</strain>
    </source>
</reference>
<feature type="compositionally biased region" description="Basic and acidic residues" evidence="2">
    <location>
        <begin position="789"/>
        <end position="802"/>
    </location>
</feature>
<protein>
    <submittedName>
        <fullName evidence="3">Uncharacterized protein</fullName>
    </submittedName>
</protein>
<feature type="coiled-coil region" evidence="1">
    <location>
        <begin position="454"/>
        <end position="544"/>
    </location>
</feature>
<evidence type="ECO:0000313" key="4">
    <source>
        <dbReference type="Proteomes" id="UP001472866"/>
    </source>
</evidence>
<feature type="region of interest" description="Disordered" evidence="2">
    <location>
        <begin position="776"/>
        <end position="802"/>
    </location>
</feature>
<dbReference type="Gene3D" id="1.10.287.1490">
    <property type="match status" value="1"/>
</dbReference>
<organism evidence="3 4">
    <name type="scientific">Chloropicon roscoffensis</name>
    <dbReference type="NCBI Taxonomy" id="1461544"/>
    <lineage>
        <taxon>Eukaryota</taxon>
        <taxon>Viridiplantae</taxon>
        <taxon>Chlorophyta</taxon>
        <taxon>Chloropicophyceae</taxon>
        <taxon>Chloropicales</taxon>
        <taxon>Chloropicaceae</taxon>
        <taxon>Chloropicon</taxon>
    </lineage>
</organism>
<evidence type="ECO:0000313" key="3">
    <source>
        <dbReference type="EMBL" id="WZN59018.1"/>
    </source>
</evidence>
<keyword evidence="4" id="KW-1185">Reference proteome</keyword>
<feature type="compositionally biased region" description="Basic and acidic residues" evidence="2">
    <location>
        <begin position="138"/>
        <end position="153"/>
    </location>
</feature>
<accession>A0AAX4NYN1</accession>
<dbReference type="EMBL" id="CP151501">
    <property type="protein sequence ID" value="WZN59018.1"/>
    <property type="molecule type" value="Genomic_DNA"/>
</dbReference>
<evidence type="ECO:0000256" key="2">
    <source>
        <dbReference type="SAM" id="MobiDB-lite"/>
    </source>
</evidence>